<dbReference type="OrthoDB" id="9801430at2"/>
<feature type="binding site" evidence="9">
    <location>
        <position position="204"/>
    </location>
    <ligand>
        <name>Zn(2+)</name>
        <dbReference type="ChEBI" id="CHEBI:29105"/>
        <note>catalytic</note>
    </ligand>
</feature>
<gene>
    <name evidence="11" type="ORF">DQQ10_19515</name>
</gene>
<dbReference type="EMBL" id="QMFY01000011">
    <property type="protein sequence ID" value="RAV99411.1"/>
    <property type="molecule type" value="Genomic_DNA"/>
</dbReference>
<evidence type="ECO:0000256" key="6">
    <source>
        <dbReference type="ARBA" id="ARBA00022997"/>
    </source>
</evidence>
<reference evidence="11 12" key="1">
    <citation type="submission" date="2018-06" db="EMBL/GenBank/DDBJ databases">
        <title>Chryseolinea flavus sp. nov., a member of the phylum Bacteroidetes isolated from soil.</title>
        <authorList>
            <person name="Li Y."/>
            <person name="Wang J."/>
        </authorList>
    </citation>
    <scope>NUCLEOTIDE SEQUENCE [LARGE SCALE GENOMIC DNA]</scope>
    <source>
        <strain evidence="11 12">SDU1-6</strain>
    </source>
</reference>
<dbReference type="GO" id="GO:0008270">
    <property type="term" value="F:zinc ion binding"/>
    <property type="evidence" value="ECO:0007669"/>
    <property type="project" value="UniProtKB-UniRule"/>
</dbReference>
<comment type="function">
    <text evidence="9">Catalyzes hydrolysis of the D-alanyl-D-alanine dipeptide.</text>
</comment>
<proteinExistence type="inferred from homology"/>
<evidence type="ECO:0000256" key="2">
    <source>
        <dbReference type="ARBA" id="ARBA00022670"/>
    </source>
</evidence>
<sequence>MKNIVAALFCLCITSLVVAQNKYGLKVSNKADYLRAIKLDPKKTLIDLEKHIPGIVLDIRYATTNNFTGEQIYNLSKAYARKPVADALKKVQADLETQGLGIKIFDAYRPYKATVKFYEVYKDTTYVASPYRGSRHNRGCAIDMTLIYLKTGEELKMPTPYDSFKKEAWPSTPISDPEARKNRKLIIDAMQKHGFKVNSSEWWHFDFIGYRQYEVLDIDFEELP</sequence>
<keyword evidence="12" id="KW-1185">Reference proteome</keyword>
<keyword evidence="8" id="KW-0961">Cell wall biogenesis/degradation</keyword>
<evidence type="ECO:0000256" key="3">
    <source>
        <dbReference type="ARBA" id="ARBA00022723"/>
    </source>
</evidence>
<keyword evidence="7 9" id="KW-0482">Metalloprotease</keyword>
<keyword evidence="2 9" id="KW-0645">Protease</keyword>
<feature type="binding site" evidence="9">
    <location>
        <position position="143"/>
    </location>
    <ligand>
        <name>Zn(2+)</name>
        <dbReference type="ChEBI" id="CHEBI:29105"/>
        <note>catalytic</note>
    </ligand>
</feature>
<keyword evidence="5 9" id="KW-0862">Zinc</keyword>
<dbReference type="GO" id="GO:0006508">
    <property type="term" value="P:proteolysis"/>
    <property type="evidence" value="ECO:0007669"/>
    <property type="project" value="UniProtKB-KW"/>
</dbReference>
<comment type="catalytic activity">
    <reaction evidence="1 9">
        <text>D-alanyl-D-alanine + H2O = 2 D-alanine</text>
        <dbReference type="Rhea" id="RHEA:20661"/>
        <dbReference type="ChEBI" id="CHEBI:15377"/>
        <dbReference type="ChEBI" id="CHEBI:57416"/>
        <dbReference type="ChEBI" id="CHEBI:57822"/>
        <dbReference type="EC" id="3.4.13.22"/>
    </reaction>
</comment>
<feature type="binding site" evidence="9">
    <location>
        <position position="136"/>
    </location>
    <ligand>
        <name>Zn(2+)</name>
        <dbReference type="ChEBI" id="CHEBI:29105"/>
        <note>catalytic</note>
    </ligand>
</feature>
<dbReference type="Pfam" id="PF01427">
    <property type="entry name" value="Peptidase_M15"/>
    <property type="match status" value="1"/>
</dbReference>
<dbReference type="Proteomes" id="UP000251889">
    <property type="component" value="Unassembled WGS sequence"/>
</dbReference>
<comment type="similarity">
    <text evidence="9">Belongs to the peptidase M15D family.</text>
</comment>
<evidence type="ECO:0000256" key="1">
    <source>
        <dbReference type="ARBA" id="ARBA00001362"/>
    </source>
</evidence>
<dbReference type="CDD" id="cd14840">
    <property type="entry name" value="D-Ala-D-Ala_dipeptidase_Aad"/>
    <property type="match status" value="1"/>
</dbReference>
<keyword evidence="10" id="KW-0732">Signal</keyword>
<dbReference type="Gene3D" id="3.30.1380.10">
    <property type="match status" value="1"/>
</dbReference>
<dbReference type="GO" id="GO:0008237">
    <property type="term" value="F:metallopeptidase activity"/>
    <property type="evidence" value="ECO:0007669"/>
    <property type="project" value="UniProtKB-KW"/>
</dbReference>
<dbReference type="InterPro" id="IPR000755">
    <property type="entry name" value="A_A_dipeptidase"/>
</dbReference>
<organism evidence="11 12">
    <name type="scientific">Pseudochryseolinea flava</name>
    <dbReference type="NCBI Taxonomy" id="2059302"/>
    <lineage>
        <taxon>Bacteria</taxon>
        <taxon>Pseudomonadati</taxon>
        <taxon>Bacteroidota</taxon>
        <taxon>Cytophagia</taxon>
        <taxon>Cytophagales</taxon>
        <taxon>Fulvivirgaceae</taxon>
        <taxon>Pseudochryseolinea</taxon>
    </lineage>
</organism>
<keyword evidence="3 9" id="KW-0479">Metal-binding</keyword>
<dbReference type="GO" id="GO:0071555">
    <property type="term" value="P:cell wall organization"/>
    <property type="evidence" value="ECO:0007669"/>
    <property type="project" value="UniProtKB-KW"/>
</dbReference>
<feature type="signal peptide" evidence="10">
    <location>
        <begin position="1"/>
        <end position="19"/>
    </location>
</feature>
<accession>A0A364XYL5</accession>
<evidence type="ECO:0000256" key="8">
    <source>
        <dbReference type="ARBA" id="ARBA00023316"/>
    </source>
</evidence>
<evidence type="ECO:0000256" key="9">
    <source>
        <dbReference type="HAMAP-Rule" id="MF_01924"/>
    </source>
</evidence>
<dbReference type="PANTHER" id="PTHR43126:SF1">
    <property type="entry name" value="D-ALANYL-D-ALANINE DIPEPTIDASE"/>
    <property type="match status" value="1"/>
</dbReference>
<evidence type="ECO:0000256" key="5">
    <source>
        <dbReference type="ARBA" id="ARBA00022833"/>
    </source>
</evidence>
<comment type="cofactor">
    <cofactor evidence="9">
        <name>Zn(2+)</name>
        <dbReference type="ChEBI" id="CHEBI:29105"/>
    </cofactor>
    <text evidence="9">Binds 1 zinc ion per subunit.</text>
</comment>
<dbReference type="PANTHER" id="PTHR43126">
    <property type="entry name" value="D-ALANYL-D-ALANINE DIPEPTIDASE"/>
    <property type="match status" value="1"/>
</dbReference>
<dbReference type="InterPro" id="IPR009045">
    <property type="entry name" value="Zn_M74/Hedgehog-like"/>
</dbReference>
<dbReference type="AlphaFoldDB" id="A0A364XYL5"/>
<dbReference type="SUPFAM" id="SSF55166">
    <property type="entry name" value="Hedgehog/DD-peptidase"/>
    <property type="match status" value="1"/>
</dbReference>
<evidence type="ECO:0000313" key="11">
    <source>
        <dbReference type="EMBL" id="RAV99411.1"/>
    </source>
</evidence>
<evidence type="ECO:0000256" key="10">
    <source>
        <dbReference type="SAM" id="SignalP"/>
    </source>
</evidence>
<keyword evidence="6 9" id="KW-0224">Dipeptidase</keyword>
<feature type="site" description="Transition state stabilizer" evidence="9">
    <location>
        <position position="109"/>
    </location>
</feature>
<evidence type="ECO:0000256" key="7">
    <source>
        <dbReference type="ARBA" id="ARBA00023049"/>
    </source>
</evidence>
<evidence type="ECO:0000313" key="12">
    <source>
        <dbReference type="Proteomes" id="UP000251889"/>
    </source>
</evidence>
<comment type="caution">
    <text evidence="11">The sequence shown here is derived from an EMBL/GenBank/DDBJ whole genome shotgun (WGS) entry which is preliminary data.</text>
</comment>
<keyword evidence="4 9" id="KW-0378">Hydrolase</keyword>
<dbReference type="RefSeq" id="WP_112748600.1">
    <property type="nucleotide sequence ID" value="NZ_QMFY01000011.1"/>
</dbReference>
<feature type="chain" id="PRO_5016776016" description="D-alanyl-D-alanine dipeptidase" evidence="10">
    <location>
        <begin position="20"/>
        <end position="224"/>
    </location>
</feature>
<dbReference type="HAMAP" id="MF_01924">
    <property type="entry name" value="A_A_dipeptidase"/>
    <property type="match status" value="1"/>
</dbReference>
<name>A0A364XYL5_9BACT</name>
<protein>
    <recommendedName>
        <fullName evidence="9">D-alanyl-D-alanine dipeptidase</fullName>
        <shortName evidence="9">D-Ala-D-Ala dipeptidase</shortName>
        <ecNumber evidence="9">3.4.13.22</ecNumber>
    </recommendedName>
</protein>
<evidence type="ECO:0000256" key="4">
    <source>
        <dbReference type="ARBA" id="ARBA00022801"/>
    </source>
</evidence>
<dbReference type="GO" id="GO:0160237">
    <property type="term" value="F:D-Ala-D-Ala dipeptidase activity"/>
    <property type="evidence" value="ECO:0007669"/>
    <property type="project" value="UniProtKB-EC"/>
</dbReference>
<dbReference type="EC" id="3.4.13.22" evidence="9"/>
<feature type="active site" description="Proton donor/acceptor" evidence="9">
    <location>
        <position position="201"/>
    </location>
</feature>